<dbReference type="OrthoDB" id="9811255at2"/>
<feature type="signal peptide" evidence="1">
    <location>
        <begin position="1"/>
        <end position="21"/>
    </location>
</feature>
<keyword evidence="4" id="KW-1185">Reference proteome</keyword>
<reference evidence="3 4" key="1">
    <citation type="submission" date="2019-08" db="EMBL/GenBank/DDBJ databases">
        <authorList>
            <person name="Ye J."/>
        </authorList>
    </citation>
    <scope>NUCLEOTIDE SEQUENCE [LARGE SCALE GENOMIC DNA]</scope>
    <source>
        <strain evidence="3 4">TK008</strain>
    </source>
</reference>
<comment type="caution">
    <text evidence="3">The sequence shown here is derived from an EMBL/GenBank/DDBJ whole genome shotgun (WGS) entry which is preliminary data.</text>
</comment>
<name>A0A5C6S2F6_9RHOB</name>
<dbReference type="InterPro" id="IPR014044">
    <property type="entry name" value="CAP_dom"/>
</dbReference>
<gene>
    <name evidence="3" type="ORF">FQV27_11730</name>
</gene>
<dbReference type="PROSITE" id="PS51257">
    <property type="entry name" value="PROKAR_LIPOPROTEIN"/>
    <property type="match status" value="1"/>
</dbReference>
<evidence type="ECO:0000313" key="4">
    <source>
        <dbReference type="Proteomes" id="UP000321562"/>
    </source>
</evidence>
<dbReference type="Gene3D" id="3.40.33.10">
    <property type="entry name" value="CAP"/>
    <property type="match status" value="1"/>
</dbReference>
<evidence type="ECO:0000313" key="3">
    <source>
        <dbReference type="EMBL" id="TXB68648.1"/>
    </source>
</evidence>
<dbReference type="PANTHER" id="PTHR31157:SF1">
    <property type="entry name" value="SCP DOMAIN-CONTAINING PROTEIN"/>
    <property type="match status" value="1"/>
</dbReference>
<dbReference type="InterPro" id="IPR035940">
    <property type="entry name" value="CAP_sf"/>
</dbReference>
<evidence type="ECO:0000259" key="2">
    <source>
        <dbReference type="Pfam" id="PF00188"/>
    </source>
</evidence>
<dbReference type="SUPFAM" id="SSF55797">
    <property type="entry name" value="PR-1-like"/>
    <property type="match status" value="1"/>
</dbReference>
<dbReference type="PANTHER" id="PTHR31157">
    <property type="entry name" value="SCP DOMAIN-CONTAINING PROTEIN"/>
    <property type="match status" value="1"/>
</dbReference>
<evidence type="ECO:0000256" key="1">
    <source>
        <dbReference type="SAM" id="SignalP"/>
    </source>
</evidence>
<dbReference type="Pfam" id="PF00188">
    <property type="entry name" value="CAP"/>
    <property type="match status" value="1"/>
</dbReference>
<feature type="domain" description="SCP" evidence="2">
    <location>
        <begin position="72"/>
        <end position="181"/>
    </location>
</feature>
<keyword evidence="1" id="KW-0732">Signal</keyword>
<dbReference type="Proteomes" id="UP000321562">
    <property type="component" value="Unassembled WGS sequence"/>
</dbReference>
<proteinExistence type="predicted"/>
<dbReference type="EMBL" id="VOPL01000004">
    <property type="protein sequence ID" value="TXB68648.1"/>
    <property type="molecule type" value="Genomic_DNA"/>
</dbReference>
<organism evidence="3 4">
    <name type="scientific">Paracoccus aurantiacus</name>
    <dbReference type="NCBI Taxonomy" id="2599412"/>
    <lineage>
        <taxon>Bacteria</taxon>
        <taxon>Pseudomonadati</taxon>
        <taxon>Pseudomonadota</taxon>
        <taxon>Alphaproteobacteria</taxon>
        <taxon>Rhodobacterales</taxon>
        <taxon>Paracoccaceae</taxon>
        <taxon>Paracoccus</taxon>
    </lineage>
</organism>
<accession>A0A5C6S2F6</accession>
<protein>
    <submittedName>
        <fullName evidence="3">CAP domain-containing protein</fullName>
    </submittedName>
</protein>
<sequence length="189" mass="20164">MFRPPLLVTSAAALTAVLALTACDRFSAAGDTDRPIPIVAVADQSLPEPAVEELAPVCAAPDPAMIARLEEQVNAERVRLGRSPLKFKENLAFAAQAHACDMASMNRLTVAGSNGSSVVNRVRAVEYTACSSAQLIGRAGDDYSQMSRWMGYKPDQEILVHNKFDDAGVGVVQSGGTYWWSLVLADHCG</sequence>
<dbReference type="AlphaFoldDB" id="A0A5C6S2F6"/>
<feature type="chain" id="PRO_5023130032" evidence="1">
    <location>
        <begin position="22"/>
        <end position="189"/>
    </location>
</feature>
<dbReference type="CDD" id="cd05379">
    <property type="entry name" value="CAP_bacterial"/>
    <property type="match status" value="1"/>
</dbReference>
<dbReference type="RefSeq" id="WP_147098655.1">
    <property type="nucleotide sequence ID" value="NZ_JBHUFH010000012.1"/>
</dbReference>